<reference evidence="2" key="9">
    <citation type="journal article" date="1990" name="Virology">
        <title>Tumorigenic poxviruses: characterization of the expression of an epidermal growth factor related gene in Shope fibroma virus.</title>
        <authorList>
            <person name="Chang W."/>
            <person name="Macaulay C."/>
            <person name="Hu S.L."/>
            <person name="Tam J.P."/>
            <person name="McFadden G."/>
        </authorList>
    </citation>
    <scope>NUCLEOTIDE SEQUENCE [LARGE SCALE GENOMIC DNA]</scope>
    <source>
        <strain evidence="2">Kasza</strain>
    </source>
</reference>
<accession>Q9Q948</accession>
<evidence type="ECO:0000313" key="2">
    <source>
        <dbReference type="Proteomes" id="UP000000868"/>
    </source>
</evidence>
<reference evidence="2" key="4">
    <citation type="journal article" date="1986" name="Virology">
        <title>Tumorigenic poxviruses: analysis of viral DNA sequences implicated in the tumorigenicity of Shope fibroma virus and malignant rabbit virus.</title>
        <authorList>
            <person name="Upton C."/>
            <person name="McFadden G."/>
        </authorList>
    </citation>
    <scope>NUCLEOTIDE SEQUENCE [LARGE SCALE GENOMIC DNA]</scope>
    <source>
        <strain evidence="2">Kasza</strain>
    </source>
</reference>
<reference evidence="2" key="14">
    <citation type="journal article" date="1992" name="Virus Res.">
        <title>Sequence and analysis of the BamHI 'D' fragment of Shope fibroma virus: comparison with similar regions of related poxviruses.</title>
        <authorList>
            <person name="Strayer D.S."/>
            <person name="Jerng H.H."/>
        </authorList>
    </citation>
    <scope>NUCLEOTIDE SEQUENCE [LARGE SCALE GENOMIC DNA]</scope>
    <source>
        <strain evidence="2">Kasza</strain>
    </source>
</reference>
<proteinExistence type="predicted"/>
<protein>
    <submittedName>
        <fullName evidence="1">Gp023R</fullName>
    </submittedName>
</protein>
<organismHost>
    <name type="scientific">Oryctolagus cuniculus</name>
    <name type="common">Rabbit</name>
    <dbReference type="NCBI Taxonomy" id="9986"/>
</organismHost>
<reference evidence="2" key="6">
    <citation type="journal article" date="1988" name="Virology">
        <title>Tumorigenic poxviruses: fine analysis of the recombination junctions in malignant rabbit fibroma virus, a recombinant between Shope fibroma virus and myxoma virus.</title>
        <authorList>
            <person name="Upton C."/>
            <person name="Macen J.L."/>
            <person name="Maranchuk R.A."/>
            <person name="DeLange A.M."/>
            <person name="McFadden G."/>
        </authorList>
    </citation>
    <scope>NUCLEOTIDE SEQUENCE [LARGE SCALE GENOMIC DNA]</scope>
    <source>
        <strain evidence="2">Kasza</strain>
    </source>
</reference>
<reference evidence="2" key="11">
    <citation type="journal article" date="1991" name="Virology">
        <title>Identification and DNA sequence of the large subunit of the capping enzyme from Shope fibroma virus.</title>
        <authorList>
            <person name="Upton C."/>
            <person name="Stuart D."/>
            <person name="McFadden G."/>
        </authorList>
    </citation>
    <scope>NUCLEOTIDE SEQUENCE [LARGE SCALE GENOMIC DNA]</scope>
    <source>
        <strain evidence="2">Kasza</strain>
    </source>
</reference>
<reference evidence="2" key="18">
    <citation type="journal article" date="1995" name="Virology">
        <title>Myxoma virus and Shope fibroma virus encode dual-specificity tyrosine/serine phosphatases which are essential for virus viability.</title>
        <authorList>
            <person name="Mossman K."/>
            <person name="Ostergaard H."/>
            <person name="Upton C."/>
            <person name="McFadden G."/>
        </authorList>
    </citation>
    <scope>NUCLEOTIDE SEQUENCE [LARGE SCALE GENOMIC DNA]</scope>
    <source>
        <strain evidence="2">Kasza</strain>
    </source>
</reference>
<reference evidence="2" key="22">
    <citation type="journal article" date="1999" name="J. Virol.">
        <title>Myxoma virus encodes an alpha2,3-sialyltransferase that enhances virulence.</title>
        <authorList>
            <person name="Jackson R.J."/>
            <person name="Hall D.F."/>
            <person name="Kerr P.J."/>
        </authorList>
    </citation>
    <scope>NUCLEOTIDE SEQUENCE [LARGE SCALE GENOMIC DNA]</scope>
    <source>
        <strain evidence="2">Kasza</strain>
    </source>
</reference>
<reference evidence="2" key="20">
    <citation type="journal article" date="1997" name="Virology">
        <title>The T1/35kDa family of poxvirus-secreted proteins bind chemokines and modulate leukocyte influx into virus-infected tissues.</title>
        <authorList>
            <person name="Graham K.A."/>
            <person name="Lalani A.S."/>
            <person name="Macen J.L."/>
            <person name="Ness T.L."/>
            <person name="Barry M."/>
            <person name="Liu L.Y."/>
            <person name="Lucas A."/>
            <person name="Clark-Lewis I."/>
            <person name="Moyer R.W."/>
            <person name="McFadden G."/>
        </authorList>
    </citation>
    <scope>NUCLEOTIDE SEQUENCE [LARGE SCALE GENOMIC DNA]</scope>
    <source>
        <strain evidence="2">Kasza</strain>
    </source>
</reference>
<reference evidence="2" key="3">
    <citation type="journal article" date="1986" name="Mol. Cell. Biol.">
        <title>DNA sequence homology between the terminal inverted repeats of Shope fibroma virus and an endogenous cellular plasmid species.</title>
        <authorList>
            <person name="Upton C."/>
            <person name="McFadden G."/>
        </authorList>
    </citation>
    <scope>NUCLEOTIDE SEQUENCE [LARGE SCALE GENOMIC DNA]</scope>
    <source>
        <strain evidence="2">Kasza</strain>
    </source>
</reference>
<reference evidence="2" key="17">
    <citation type="journal article" date="1994" name="Virology">
        <title>Characterization of the Shope fibroma virus DNA ligase gene.</title>
        <authorList>
            <person name="Parks R.J."/>
            <person name="Lichty B.D."/>
            <person name="Karakis C."/>
            <person name="Evans D.H."/>
        </authorList>
    </citation>
    <scope>NUCLEOTIDE SEQUENCE [LARGE SCALE GENOMIC DNA]</scope>
    <source>
        <strain evidence="2">Kasza</strain>
    </source>
</reference>
<reference evidence="2" key="5">
    <citation type="journal article" date="1987" name="Virology">
        <title>Tumorigenic poxviruses: genomic organization and DNA sequence of the telomeric region of the Shope fibroma virus genome.</title>
        <authorList>
            <person name="Upton C."/>
            <person name="DeLange A.M."/>
            <person name="McFadden G."/>
        </authorList>
    </citation>
    <scope>NUCLEOTIDE SEQUENCE [LARGE SCALE GENOMIC DNA]</scope>
    <source>
        <strain evidence="2">Kasza</strain>
    </source>
</reference>
<name>Q9Q948_RFVKA</name>
<reference evidence="1 2" key="12">
    <citation type="journal article" date="1991" name="Virology">
        <title>Sequence and analysis of a portion of the genomes of Shope fibroma virus and malignant rabbit fibroma virus that is important for viral replication in lymphocytes.</title>
        <authorList>
            <person name="Strayer D.S."/>
            <person name="Jerng H.H."/>
            <person name="O'Connor K."/>
        </authorList>
    </citation>
    <scope>NUCLEOTIDE SEQUENCE [LARGE SCALE GENOMIC DNA]</scope>
    <source>
        <strain evidence="1 2">Kasza</strain>
    </source>
</reference>
<reference evidence="1 2" key="1">
    <citation type="journal article" date="1984" name="J. Virol.">
        <title>Tumorigenic poxviruses: construction of the composite physical map of the Shope fibroma virus genome.</title>
        <authorList>
            <person name="Delange A.M."/>
            <person name="Macaulay C."/>
            <person name="Block W."/>
            <person name="Mueller T."/>
            <person name="McFadden G."/>
        </authorList>
    </citation>
    <scope>NUCLEOTIDE SEQUENCE [LARGE SCALE GENOMIC DNA]</scope>
    <source>
        <strain evidence="1 2">Kasza</strain>
    </source>
</reference>
<dbReference type="KEGG" id="vg:1487008"/>
<sequence>MTDSTTMAPIPSRVVHVAIARTNSVFIVSLYSKCN</sequence>
<dbReference type="Proteomes" id="UP000000868">
    <property type="component" value="Segment"/>
</dbReference>
<organism evidence="2">
    <name type="scientific">Rabbit fibroma virus (strain Kasza)</name>
    <name type="common">RFV</name>
    <name type="synonym">Shope fibroma virus (strain Kasza)</name>
    <dbReference type="NCBI Taxonomy" id="10272"/>
    <lineage>
        <taxon>Viruses</taxon>
        <taxon>Varidnaviria</taxon>
        <taxon>Bamfordvirae</taxon>
        <taxon>Nucleocytoviricota</taxon>
        <taxon>Pokkesviricetes</taxon>
        <taxon>Chitovirales</taxon>
        <taxon>Poxviridae</taxon>
        <taxon>Chordopoxvirinae</taxon>
        <taxon>Leporipoxvirus</taxon>
        <taxon>Leporipoxvirus shope</taxon>
        <taxon>Rabbit fibroma virus</taxon>
    </lineage>
</organism>
<reference evidence="2" key="10">
    <citation type="journal article" date="1991" name="Biochem. Biophys. Res. Commun.">
        <title>T2 open reading frame from the Shope fibroma virus encodes a soluble form of the TNF receptor.</title>
        <authorList>
            <person name="Smith C.A."/>
            <person name="Davis T."/>
            <person name="Wignall J.M."/>
            <person name="Din W.S."/>
            <person name="Farrah T."/>
            <person name="Upton C."/>
            <person name="McFadden G."/>
            <person name="Goodwin R.G."/>
        </authorList>
    </citation>
    <scope>NUCLEOTIDE SEQUENCE [LARGE SCALE GENOMIC DNA]</scope>
    <source>
        <strain evidence="2">Kasza</strain>
    </source>
</reference>
<keyword evidence="2" id="KW-1185">Reference proteome</keyword>
<reference evidence="2" key="8">
    <citation type="journal article" date="1990" name="Virology">
        <title>The complete DNA sequence of vaccinia virus.</title>
        <authorList>
            <person name="Goebel S.J."/>
            <person name="Johnson G.P."/>
            <person name="Perkus M.E."/>
            <person name="Davis S.W."/>
            <person name="Winslow J.P."/>
            <person name="Paoletti E."/>
        </authorList>
    </citation>
    <scope>NUCLEOTIDE SEQUENCE [LARGE SCALE GENOMIC DNA]</scope>
    <source>
        <strain evidence="2">Kasza</strain>
    </source>
</reference>
<dbReference type="EMBL" id="AF170722">
    <property type="protein sequence ID" value="AAF18047.1"/>
    <property type="molecule type" value="Genomic_DNA"/>
</dbReference>
<reference evidence="2" key="15">
    <citation type="journal article" date="1993" name="Proc. Natl. Acad. Sci. U.S.A.">
        <title>Identification of a poxvirus gene encoding a uracil-DNA glycosylase.</title>
        <authorList>
            <person name="Upton C."/>
            <person name="Stuart D.T."/>
            <person name="McFadden G."/>
        </authorList>
    </citation>
    <scope>NUCLEOTIDE SEQUENCE [LARGE SCALE GENOMIC DNA]</scope>
    <source>
        <strain evidence="2">Kasza</strain>
    </source>
</reference>
<reference evidence="2" key="16">
    <citation type="journal article" date="1994" name="J. Virol.">
        <title>A poxvirus protein with a RING finger motif binds zinc and localizes in virus factories.</title>
        <authorList>
            <person name="Upton C."/>
            <person name="Schiff L."/>
            <person name="Rice S.A."/>
            <person name="Dowdeswell T."/>
            <person name="Yang X."/>
            <person name="McFadden G."/>
        </authorList>
    </citation>
    <scope>NUCLEOTIDE SEQUENCE [LARGE SCALE GENOMIC DNA]</scope>
    <source>
        <strain evidence="2">Kasza</strain>
    </source>
</reference>
<reference evidence="1 2" key="23">
    <citation type="journal article" date="1999" name="Virology">
        <title>The complete genome sequence of shope (Rabbit) fibroma virus.</title>
        <authorList>
            <person name="Willer D.O."/>
            <person name="McFadden G."/>
            <person name="Evans D.H."/>
        </authorList>
    </citation>
    <scope>NUCLEOTIDE SEQUENCE [LARGE SCALE GENOMIC DNA]</scope>
    <source>
        <strain evidence="1 2">Kasza</strain>
    </source>
</reference>
<reference evidence="2" key="2">
    <citation type="journal article" date="1986" name="J. Virol.">
        <title>Identification and nucleotide sequence of the thymidine kinase gene of Shope fibroma virus.</title>
        <authorList>
            <person name="Upton C."/>
            <person name="McFadden G."/>
        </authorList>
    </citation>
    <scope>NUCLEOTIDE SEQUENCE [LARGE SCALE GENOMIC DNA]</scope>
    <source>
        <strain evidence="2">Kasza</strain>
    </source>
</reference>
<dbReference type="RefSeq" id="NP_051912.1">
    <property type="nucleotide sequence ID" value="NC_001266.1"/>
</dbReference>
<evidence type="ECO:0000313" key="1">
    <source>
        <dbReference type="EMBL" id="AAF18047.1"/>
    </source>
</evidence>
<reference evidence="2" key="19">
    <citation type="journal article" date="1995" name="Virology">
        <title>Species specificity of ectromelia virus and vaccinia virus interferon-gamma binding proteins.</title>
        <authorList>
            <person name="Mossman K."/>
            <person name="Upton C."/>
            <person name="Buller R.M."/>
            <person name="McFadden G."/>
        </authorList>
    </citation>
    <scope>NUCLEOTIDE SEQUENCE [LARGE SCALE GENOMIC DNA]</scope>
    <source>
        <strain evidence="2">Kasza</strain>
    </source>
</reference>
<reference evidence="2" key="21">
    <citation type="journal article" date="1999" name="J. Mol. Biol.">
        <title>Shope fibroma virus DNA topoisomerase catalyses holliday junction resolution and hairpin formation in vitro.</title>
        <authorList>
            <person name="Palaniyar N."/>
            <person name="Gerasimopoulos E."/>
            <person name="Evans D.H."/>
        </authorList>
    </citation>
    <scope>NUCLEOTIDE SEQUENCE [LARGE SCALE GENOMIC DNA]</scope>
    <source>
        <strain evidence="2">Kasza</strain>
    </source>
</reference>
<reference evidence="2" key="13">
    <citation type="journal article" date="1992" name="J. Gen. Virol.">
        <title>Nucleotide sequence analysis of a unique near-terminal region of the tumorigenic poxvirus, Shope fibroma virus.</title>
        <authorList>
            <person name="Massung R.F."/>
            <person name="McFadden G."/>
            <person name="Moyer R.W."/>
        </authorList>
    </citation>
    <scope>NUCLEOTIDE SEQUENCE [LARGE SCALE GENOMIC DNA]</scope>
    <source>
        <strain evidence="2">Kasza</strain>
    </source>
</reference>
<reference evidence="2" key="7">
    <citation type="journal article" date="1990" name="Virology">
        <title>Identification and DNA sequence of the Shope fibroma virus DNA topoisomerase gene.</title>
        <authorList>
            <person name="Upton C."/>
            <person name="Opgenorth A."/>
            <person name="Traktman P."/>
            <person name="McFadden G."/>
        </authorList>
    </citation>
    <scope>NUCLEOTIDE SEQUENCE [LARGE SCALE GENOMIC DNA]</scope>
    <source>
        <strain evidence="2">Kasza</strain>
    </source>
</reference>
<gene>
    <name evidence="1" type="primary">s023R</name>
</gene>